<comment type="caution">
    <text evidence="2">The sequence shown here is derived from an EMBL/GenBank/DDBJ whole genome shotgun (WGS) entry which is preliminary data.</text>
</comment>
<reference evidence="2" key="1">
    <citation type="submission" date="2023-05" db="EMBL/GenBank/DDBJ databases">
        <title>Metabolic capabilities are highly conserved among human nasal-associated Corynebacterium species in pangenomic analyses.</title>
        <authorList>
            <person name="Tran T.H."/>
            <person name="Roberts A.Q."/>
            <person name="Escapa I.F."/>
            <person name="Gao W."/>
            <person name="Conlan S."/>
            <person name="Kong H."/>
            <person name="Segre J.A."/>
            <person name="Kelly M.S."/>
            <person name="Lemon K.P."/>
        </authorList>
    </citation>
    <scope>NUCLEOTIDE SEQUENCE</scope>
    <source>
        <strain evidence="2">KPL2654</strain>
    </source>
</reference>
<evidence type="ECO:0000256" key="1">
    <source>
        <dbReference type="SAM" id="Phobius"/>
    </source>
</evidence>
<dbReference type="EMBL" id="JASNVP010000011">
    <property type="protein sequence ID" value="MDK4326931.1"/>
    <property type="molecule type" value="Genomic_DNA"/>
</dbReference>
<dbReference type="AlphaFoldDB" id="A0AAP4BWW5"/>
<gene>
    <name evidence="2" type="ORF">QPX54_10515</name>
</gene>
<keyword evidence="1" id="KW-0472">Membrane</keyword>
<accession>A0AAP4BWW5</accession>
<evidence type="ECO:0000313" key="2">
    <source>
        <dbReference type="EMBL" id="MDK4326931.1"/>
    </source>
</evidence>
<evidence type="ECO:0008006" key="4">
    <source>
        <dbReference type="Google" id="ProtNLM"/>
    </source>
</evidence>
<evidence type="ECO:0000313" key="3">
    <source>
        <dbReference type="Proteomes" id="UP001226160"/>
    </source>
</evidence>
<proteinExistence type="predicted"/>
<dbReference type="Proteomes" id="UP001226160">
    <property type="component" value="Unassembled WGS sequence"/>
</dbReference>
<feature type="transmembrane region" description="Helical" evidence="1">
    <location>
        <begin position="32"/>
        <end position="51"/>
    </location>
</feature>
<protein>
    <recommendedName>
        <fullName evidence="4">Lipoprotein</fullName>
    </recommendedName>
</protein>
<dbReference type="RefSeq" id="WP_018119858.1">
    <property type="nucleotide sequence ID" value="NZ_CBCRTU010000001.1"/>
</dbReference>
<keyword evidence="1" id="KW-0812">Transmembrane</keyword>
<dbReference type="GeneID" id="64187536"/>
<keyword evidence="1" id="KW-1133">Transmembrane helix</keyword>
<name>A0AAP4BWW5_9CORY</name>
<organism evidence="2 3">
    <name type="scientific">Corynebacterium propinquum</name>
    <dbReference type="NCBI Taxonomy" id="43769"/>
    <lineage>
        <taxon>Bacteria</taxon>
        <taxon>Bacillati</taxon>
        <taxon>Actinomycetota</taxon>
        <taxon>Actinomycetes</taxon>
        <taxon>Mycobacteriales</taxon>
        <taxon>Corynebacteriaceae</taxon>
        <taxon>Corynebacterium</taxon>
    </lineage>
</organism>
<dbReference type="PROSITE" id="PS51257">
    <property type="entry name" value="PROKAR_LIPOPROTEIN"/>
    <property type="match status" value="1"/>
</dbReference>
<sequence length="63" mass="6585">MKKRESITFSVALLAIFAGCFSLVIGVFNGSFAWPGLLAATLGAVAAFSVLRAHARAEQALES</sequence>